<accession>I8WBB8</accession>
<evidence type="ECO:0000259" key="1">
    <source>
        <dbReference type="PROSITE" id="PS01124"/>
    </source>
</evidence>
<dbReference type="GO" id="GO:0043565">
    <property type="term" value="F:sequence-specific DNA binding"/>
    <property type="evidence" value="ECO:0007669"/>
    <property type="project" value="InterPro"/>
</dbReference>
<feature type="domain" description="HTH araC/xylS-type" evidence="1">
    <location>
        <begin position="19"/>
        <end position="43"/>
    </location>
</feature>
<organism evidence="2 3">
    <name type="scientific">Phocaeicola dorei CL03T12C01</name>
    <dbReference type="NCBI Taxonomy" id="997877"/>
    <lineage>
        <taxon>Bacteria</taxon>
        <taxon>Pseudomonadati</taxon>
        <taxon>Bacteroidota</taxon>
        <taxon>Bacteroidia</taxon>
        <taxon>Bacteroidales</taxon>
        <taxon>Bacteroidaceae</taxon>
        <taxon>Phocaeicola</taxon>
    </lineage>
</organism>
<protein>
    <recommendedName>
        <fullName evidence="1">HTH araC/xylS-type domain-containing protein</fullName>
    </recommendedName>
</protein>
<dbReference type="InterPro" id="IPR018060">
    <property type="entry name" value="HTH_AraC"/>
</dbReference>
<dbReference type="AlphaFoldDB" id="I8WBB8"/>
<proteinExistence type="predicted"/>
<dbReference type="EMBL" id="AGXI01000023">
    <property type="protein sequence ID" value="EIY35102.1"/>
    <property type="molecule type" value="Genomic_DNA"/>
</dbReference>
<evidence type="ECO:0000313" key="2">
    <source>
        <dbReference type="EMBL" id="EIY35102.1"/>
    </source>
</evidence>
<gene>
    <name evidence="2" type="ORF">HMPREF1065_03168</name>
</gene>
<dbReference type="Proteomes" id="UP000004019">
    <property type="component" value="Unassembled WGS sequence"/>
</dbReference>
<dbReference type="Gene3D" id="1.10.10.60">
    <property type="entry name" value="Homeodomain-like"/>
    <property type="match status" value="1"/>
</dbReference>
<dbReference type="PROSITE" id="PS01124">
    <property type="entry name" value="HTH_ARAC_FAMILY_2"/>
    <property type="match status" value="1"/>
</dbReference>
<evidence type="ECO:0000313" key="3">
    <source>
        <dbReference type="Proteomes" id="UP000004019"/>
    </source>
</evidence>
<dbReference type="HOGENOM" id="CLU_3212329_0_0_10"/>
<reference evidence="2 3" key="1">
    <citation type="submission" date="2012-02" db="EMBL/GenBank/DDBJ databases">
        <title>The Genome Sequence of Bacteroides dorei CL03T12C01.</title>
        <authorList>
            <consortium name="The Broad Institute Genome Sequencing Platform"/>
            <person name="Earl A."/>
            <person name="Ward D."/>
            <person name="Feldgarden M."/>
            <person name="Gevers D."/>
            <person name="Zitomersky N.L."/>
            <person name="Coyne M.J."/>
            <person name="Comstock L.E."/>
            <person name="Young S.K."/>
            <person name="Zeng Q."/>
            <person name="Gargeya S."/>
            <person name="Fitzgerald M."/>
            <person name="Haas B."/>
            <person name="Abouelleil A."/>
            <person name="Alvarado L."/>
            <person name="Arachchi H.M."/>
            <person name="Berlin A."/>
            <person name="Chapman S.B."/>
            <person name="Gearin G."/>
            <person name="Goldberg J."/>
            <person name="Griggs A."/>
            <person name="Gujja S."/>
            <person name="Hansen M."/>
            <person name="Heiman D."/>
            <person name="Howarth C."/>
            <person name="Larimer J."/>
            <person name="Lui A."/>
            <person name="MacDonald P.J.P."/>
            <person name="McCowen C."/>
            <person name="Montmayeur A."/>
            <person name="Murphy C."/>
            <person name="Neiman D."/>
            <person name="Pearson M."/>
            <person name="Priest M."/>
            <person name="Roberts A."/>
            <person name="Saif S."/>
            <person name="Shea T."/>
            <person name="Sisk P."/>
            <person name="Stolte C."/>
            <person name="Sykes S."/>
            <person name="Wortman J."/>
            <person name="Nusbaum C."/>
            <person name="Birren B."/>
        </authorList>
    </citation>
    <scope>NUCLEOTIDE SEQUENCE [LARGE SCALE GENOMIC DNA]</scope>
    <source>
        <strain evidence="2 3">CL03T12C01</strain>
    </source>
</reference>
<sequence length="44" mass="5033">MQQKGLLVLIILSCATGTFNDPKYFTKCFKELFGVLPSEYFGRK</sequence>
<dbReference type="GO" id="GO:0003700">
    <property type="term" value="F:DNA-binding transcription factor activity"/>
    <property type="evidence" value="ECO:0007669"/>
    <property type="project" value="InterPro"/>
</dbReference>
<name>I8WBB8_9BACT</name>
<comment type="caution">
    <text evidence="2">The sequence shown here is derived from an EMBL/GenBank/DDBJ whole genome shotgun (WGS) entry which is preliminary data.</text>
</comment>